<accession>A0AAF0T2S9</accession>
<evidence type="ECO:0000313" key="3">
    <source>
        <dbReference type="Proteomes" id="UP001224926"/>
    </source>
</evidence>
<evidence type="ECO:0000313" key="2">
    <source>
        <dbReference type="EMBL" id="WMT09438.1"/>
    </source>
</evidence>
<proteinExistence type="predicted"/>
<reference evidence="2 3" key="1">
    <citation type="submission" date="2022-07" db="EMBL/GenBank/DDBJ databases">
        <title>Two temperate virus in Haloterrigena jeotgali A29.</title>
        <authorList>
            <person name="Deng X."/>
        </authorList>
    </citation>
    <scope>NUCLEOTIDE SEQUENCE [LARGE SCALE GENOMIC DNA]</scope>
    <source>
        <strain evidence="2 3">A29</strain>
    </source>
</reference>
<feature type="region of interest" description="Disordered" evidence="1">
    <location>
        <begin position="1"/>
        <end position="20"/>
    </location>
</feature>
<dbReference type="RefSeq" id="WP_006650080.1">
    <property type="nucleotide sequence ID" value="NZ_CP101873.1"/>
</dbReference>
<keyword evidence="3" id="KW-1185">Reference proteome</keyword>
<name>A0AAF0T2S9_9EURY</name>
<sequence>MSVENEPTLDPPTCSRCGREMELRAEGTETTVPLLGSEIEYRQFGCPECGQGARFERSGDDEDWTRTGV</sequence>
<dbReference type="AlphaFoldDB" id="A0AAF0T2S9"/>
<dbReference type="EMBL" id="CP101873">
    <property type="protein sequence ID" value="WMT09438.1"/>
    <property type="molecule type" value="Genomic_DNA"/>
</dbReference>
<evidence type="ECO:0000256" key="1">
    <source>
        <dbReference type="SAM" id="MobiDB-lite"/>
    </source>
</evidence>
<protein>
    <submittedName>
        <fullName evidence="2">Uncharacterized protein</fullName>
    </submittedName>
</protein>
<organism evidence="2 3">
    <name type="scientific">Natrinema thermotolerans</name>
    <dbReference type="NCBI Taxonomy" id="121872"/>
    <lineage>
        <taxon>Archaea</taxon>
        <taxon>Methanobacteriati</taxon>
        <taxon>Methanobacteriota</taxon>
        <taxon>Stenosarchaea group</taxon>
        <taxon>Halobacteria</taxon>
        <taxon>Halobacteriales</taxon>
        <taxon>Natrialbaceae</taxon>
        <taxon>Natrinema</taxon>
    </lineage>
</organism>
<dbReference type="Proteomes" id="UP001224926">
    <property type="component" value="Chromosome"/>
</dbReference>
<dbReference type="GeneID" id="84213737"/>
<dbReference type="GeneID" id="39861425"/>
<gene>
    <name evidence="2" type="ORF">NP511_07315</name>
</gene>